<protein>
    <recommendedName>
        <fullName evidence="10">Pimeloyl-CoA dehydrogenase large subunit</fullName>
    </recommendedName>
</protein>
<keyword evidence="4" id="KW-0274">FAD</keyword>
<evidence type="ECO:0000256" key="1">
    <source>
        <dbReference type="ARBA" id="ARBA00001974"/>
    </source>
</evidence>
<dbReference type="InterPro" id="IPR013786">
    <property type="entry name" value="AcylCoA_DH/ox_N"/>
</dbReference>
<dbReference type="GO" id="GO:0005886">
    <property type="term" value="C:plasma membrane"/>
    <property type="evidence" value="ECO:0007669"/>
    <property type="project" value="TreeGrafter"/>
</dbReference>
<dbReference type="InterPro" id="IPR009100">
    <property type="entry name" value="AcylCoA_DH/oxidase_NM_dom_sf"/>
</dbReference>
<dbReference type="InterPro" id="IPR037069">
    <property type="entry name" value="AcylCoA_DH/ox_N_sf"/>
</dbReference>
<comment type="similarity">
    <text evidence="2">Belongs to the acyl-CoA dehydrogenase family.</text>
</comment>
<proteinExistence type="inferred from homology"/>
<dbReference type="Gene3D" id="1.20.140.10">
    <property type="entry name" value="Butyryl-CoA Dehydrogenase, subunit A, domain 3"/>
    <property type="match status" value="1"/>
</dbReference>
<dbReference type="Gene3D" id="1.10.540.10">
    <property type="entry name" value="Acyl-CoA dehydrogenase/oxidase, N-terminal domain"/>
    <property type="match status" value="1"/>
</dbReference>
<name>A0A381QUY5_9ZZZZ</name>
<evidence type="ECO:0000256" key="5">
    <source>
        <dbReference type="ARBA" id="ARBA00023002"/>
    </source>
</evidence>
<sequence length="396" mass="44058">MDLAFSQEDLDFQEDVRNFLASEYPLDIKEKQDKRLPLEREDIITWQKILATKGWFAINWPKEFGGTDLSPTKNYILQNELASANTPILIPFGVNMCGPVVYTFGTAEQKKKYLPGILNSDVWWCQGYSEPGSGSDLASLQTKAELKGNNYIVNGTKTWTTLAQHADWIFCLVRTETTGIKQEGISFLLIDMKSKGVEVKPIITIDGSHEVNMVYFDDVKVPSNNLIGDEGQGWNIAKFLLMHERTGIAGIAALKRELKRLKEISANVIVGEGSLLDDSKFRDKLEAAEIELTATEFTELRTLSQISSGGAPGPESSILKIKGTELQQNISELFIEMLAYYSHPFLTETELGSNESIGPDYAGAAMPHYLNFRKVSIYGGSNEIQRNVISKAILGL</sequence>
<reference evidence="9" key="1">
    <citation type="submission" date="2018-05" db="EMBL/GenBank/DDBJ databases">
        <authorList>
            <person name="Lanie J.A."/>
            <person name="Ng W.-L."/>
            <person name="Kazmierczak K.M."/>
            <person name="Andrzejewski T.M."/>
            <person name="Davidsen T.M."/>
            <person name="Wayne K.J."/>
            <person name="Tettelin H."/>
            <person name="Glass J.I."/>
            <person name="Rusch D."/>
            <person name="Podicherti R."/>
            <person name="Tsui H.-C.T."/>
            <person name="Winkler M.E."/>
        </authorList>
    </citation>
    <scope>NUCLEOTIDE SEQUENCE</scope>
</reference>
<accession>A0A381QUY5</accession>
<organism evidence="9">
    <name type="scientific">marine metagenome</name>
    <dbReference type="NCBI Taxonomy" id="408172"/>
    <lineage>
        <taxon>unclassified sequences</taxon>
        <taxon>metagenomes</taxon>
        <taxon>ecological metagenomes</taxon>
    </lineage>
</organism>
<dbReference type="Pfam" id="PF02770">
    <property type="entry name" value="Acyl-CoA_dh_M"/>
    <property type="match status" value="1"/>
</dbReference>
<evidence type="ECO:0000259" key="7">
    <source>
        <dbReference type="Pfam" id="PF02770"/>
    </source>
</evidence>
<dbReference type="GO" id="GO:0016627">
    <property type="term" value="F:oxidoreductase activity, acting on the CH-CH group of donors"/>
    <property type="evidence" value="ECO:0007669"/>
    <property type="project" value="InterPro"/>
</dbReference>
<comment type="cofactor">
    <cofactor evidence="1">
        <name>FAD</name>
        <dbReference type="ChEBI" id="CHEBI:57692"/>
    </cofactor>
</comment>
<keyword evidence="3" id="KW-0285">Flavoprotein</keyword>
<evidence type="ECO:0000256" key="4">
    <source>
        <dbReference type="ARBA" id="ARBA00022827"/>
    </source>
</evidence>
<evidence type="ECO:0000256" key="2">
    <source>
        <dbReference type="ARBA" id="ARBA00009347"/>
    </source>
</evidence>
<feature type="domain" description="Acyl-CoA dehydrogenase/oxidase C-terminal" evidence="6">
    <location>
        <begin position="231"/>
        <end position="394"/>
    </location>
</feature>
<evidence type="ECO:0008006" key="10">
    <source>
        <dbReference type="Google" id="ProtNLM"/>
    </source>
</evidence>
<feature type="domain" description="Acyl-CoA oxidase/dehydrogenase middle" evidence="7">
    <location>
        <begin position="125"/>
        <end position="219"/>
    </location>
</feature>
<dbReference type="InterPro" id="IPR046373">
    <property type="entry name" value="Acyl-CoA_Oxase/DH_mid-dom_sf"/>
</dbReference>
<evidence type="ECO:0000259" key="8">
    <source>
        <dbReference type="Pfam" id="PF02771"/>
    </source>
</evidence>
<dbReference type="SUPFAM" id="SSF47203">
    <property type="entry name" value="Acyl-CoA dehydrogenase C-terminal domain-like"/>
    <property type="match status" value="1"/>
</dbReference>
<dbReference type="FunFam" id="2.40.110.10:FF:000011">
    <property type="entry name" value="Acyl-CoA dehydrogenase FadE34"/>
    <property type="match status" value="1"/>
</dbReference>
<keyword evidence="5" id="KW-0560">Oxidoreductase</keyword>
<dbReference type="Gene3D" id="2.40.110.10">
    <property type="entry name" value="Butyryl-CoA Dehydrogenase, subunit A, domain 2"/>
    <property type="match status" value="1"/>
</dbReference>
<evidence type="ECO:0000259" key="6">
    <source>
        <dbReference type="Pfam" id="PF00441"/>
    </source>
</evidence>
<evidence type="ECO:0000313" key="9">
    <source>
        <dbReference type="EMBL" id="SUZ81353.1"/>
    </source>
</evidence>
<dbReference type="InterPro" id="IPR052161">
    <property type="entry name" value="Mycobact_Acyl-CoA_DH"/>
</dbReference>
<feature type="domain" description="Acyl-CoA dehydrogenase/oxidase N-terminal" evidence="8">
    <location>
        <begin position="7"/>
        <end position="119"/>
    </location>
</feature>
<evidence type="ECO:0000256" key="3">
    <source>
        <dbReference type="ARBA" id="ARBA00022630"/>
    </source>
</evidence>
<dbReference type="SUPFAM" id="SSF56645">
    <property type="entry name" value="Acyl-CoA dehydrogenase NM domain-like"/>
    <property type="match status" value="1"/>
</dbReference>
<dbReference type="Pfam" id="PF02771">
    <property type="entry name" value="Acyl-CoA_dh_N"/>
    <property type="match status" value="1"/>
</dbReference>
<dbReference type="EMBL" id="UINC01001464">
    <property type="protein sequence ID" value="SUZ81353.1"/>
    <property type="molecule type" value="Genomic_DNA"/>
</dbReference>
<dbReference type="PANTHER" id="PTHR43292:SF3">
    <property type="entry name" value="ACYL-COA DEHYDROGENASE FADE29"/>
    <property type="match status" value="1"/>
</dbReference>
<dbReference type="PANTHER" id="PTHR43292">
    <property type="entry name" value="ACYL-COA DEHYDROGENASE"/>
    <property type="match status" value="1"/>
</dbReference>
<dbReference type="GO" id="GO:0050660">
    <property type="term" value="F:flavin adenine dinucleotide binding"/>
    <property type="evidence" value="ECO:0007669"/>
    <property type="project" value="InterPro"/>
</dbReference>
<dbReference type="Pfam" id="PF00441">
    <property type="entry name" value="Acyl-CoA_dh_1"/>
    <property type="match status" value="1"/>
</dbReference>
<dbReference type="InterPro" id="IPR009075">
    <property type="entry name" value="AcylCo_DH/oxidase_C"/>
</dbReference>
<gene>
    <name evidence="9" type="ORF">METZ01_LOCUS34207</name>
</gene>
<dbReference type="AlphaFoldDB" id="A0A381QUY5"/>
<dbReference type="InterPro" id="IPR006091">
    <property type="entry name" value="Acyl-CoA_Oxase/DH_mid-dom"/>
</dbReference>
<dbReference type="InterPro" id="IPR036250">
    <property type="entry name" value="AcylCo_DH-like_C"/>
</dbReference>